<evidence type="ECO:0000256" key="9">
    <source>
        <dbReference type="PIRSR" id="PIRSR600101-1"/>
    </source>
</evidence>
<dbReference type="PRINTS" id="PR01210">
    <property type="entry name" value="GGTRANSPTASE"/>
</dbReference>
<keyword evidence="5 11" id="KW-0378">Hydrolase</keyword>
<comment type="PTM">
    <text evidence="11">Cleaved by autocatalysis into a large and a small subunit.</text>
</comment>
<evidence type="ECO:0000256" key="10">
    <source>
        <dbReference type="PIRSR" id="PIRSR600101-2"/>
    </source>
</evidence>
<evidence type="ECO:0000313" key="13">
    <source>
        <dbReference type="Proteomes" id="UP001165306"/>
    </source>
</evidence>
<proteinExistence type="inferred from homology"/>
<gene>
    <name evidence="12" type="primary">ggt</name>
    <name evidence="12" type="ORF">NET02_00635</name>
</gene>
<name>A0AA42B9T3_9BACT</name>
<feature type="active site" description="Nucleophile" evidence="9">
    <location>
        <position position="354"/>
    </location>
</feature>
<dbReference type="GO" id="GO:0006750">
    <property type="term" value="P:glutathione biosynthetic process"/>
    <property type="evidence" value="ECO:0007669"/>
    <property type="project" value="UniProtKB-KW"/>
</dbReference>
<dbReference type="InterPro" id="IPR043137">
    <property type="entry name" value="GGT_ssub_C"/>
</dbReference>
<evidence type="ECO:0000256" key="5">
    <source>
        <dbReference type="ARBA" id="ARBA00022801"/>
    </source>
</evidence>
<evidence type="ECO:0000256" key="8">
    <source>
        <dbReference type="ARBA" id="ARBA00047417"/>
    </source>
</evidence>
<dbReference type="PANTHER" id="PTHR43199:SF1">
    <property type="entry name" value="GLUTATHIONE HYDROLASE PROENZYME"/>
    <property type="match status" value="1"/>
</dbReference>
<dbReference type="InterPro" id="IPR051792">
    <property type="entry name" value="GGT_bact"/>
</dbReference>
<comment type="similarity">
    <text evidence="3 11">Belongs to the gamma-glutamyltransferase family.</text>
</comment>
<dbReference type="EMBL" id="JAMSLR010000001">
    <property type="protein sequence ID" value="MCM8747645.1"/>
    <property type="molecule type" value="Genomic_DNA"/>
</dbReference>
<comment type="pathway">
    <text evidence="11">Sulfur metabolism; glutathione metabolism.</text>
</comment>
<dbReference type="InterPro" id="IPR000101">
    <property type="entry name" value="GGT_peptidase"/>
</dbReference>
<keyword evidence="11" id="KW-0317">Glutathione biosynthesis</keyword>
<dbReference type="AlphaFoldDB" id="A0AA42B9T3"/>
<dbReference type="RefSeq" id="WP_284055430.1">
    <property type="nucleotide sequence ID" value="NZ_JAMSLR010000001.1"/>
</dbReference>
<comment type="caution">
    <text evidence="12">The sequence shown here is derived from an EMBL/GenBank/DDBJ whole genome shotgun (WGS) entry which is preliminary data.</text>
</comment>
<comment type="catalytic activity">
    <reaction evidence="8 11">
        <text>an N-terminal (5-L-glutamyl)-[peptide] + an alpha-amino acid = 5-L-glutamyl amino acid + an N-terminal L-alpha-aminoacyl-[peptide]</text>
        <dbReference type="Rhea" id="RHEA:23904"/>
        <dbReference type="Rhea" id="RHEA-COMP:9780"/>
        <dbReference type="Rhea" id="RHEA-COMP:9795"/>
        <dbReference type="ChEBI" id="CHEBI:77644"/>
        <dbReference type="ChEBI" id="CHEBI:78597"/>
        <dbReference type="ChEBI" id="CHEBI:78599"/>
        <dbReference type="ChEBI" id="CHEBI:78608"/>
        <dbReference type="EC" id="2.3.2.2"/>
    </reaction>
</comment>
<dbReference type="NCBIfam" id="TIGR00066">
    <property type="entry name" value="g_glut_trans"/>
    <property type="match status" value="1"/>
</dbReference>
<dbReference type="Proteomes" id="UP001165306">
    <property type="component" value="Unassembled WGS sequence"/>
</dbReference>
<evidence type="ECO:0000256" key="1">
    <source>
        <dbReference type="ARBA" id="ARBA00001049"/>
    </source>
</evidence>
<feature type="binding site" evidence="10">
    <location>
        <position position="435"/>
    </location>
    <ligand>
        <name>L-glutamate</name>
        <dbReference type="ChEBI" id="CHEBI:29985"/>
    </ligand>
</feature>
<evidence type="ECO:0000256" key="4">
    <source>
        <dbReference type="ARBA" id="ARBA00022679"/>
    </source>
</evidence>
<dbReference type="InterPro" id="IPR043138">
    <property type="entry name" value="GGT_lsub"/>
</dbReference>
<dbReference type="InterPro" id="IPR029055">
    <property type="entry name" value="Ntn_hydrolases_N"/>
</dbReference>
<keyword evidence="7 11" id="KW-0012">Acyltransferase</keyword>
<dbReference type="EC" id="2.3.2.2" evidence="11"/>
<evidence type="ECO:0000256" key="6">
    <source>
        <dbReference type="ARBA" id="ARBA00023145"/>
    </source>
</evidence>
<dbReference type="GO" id="GO:0103068">
    <property type="term" value="F:leukotriene C4 gamma-glutamyl transferase activity"/>
    <property type="evidence" value="ECO:0007669"/>
    <property type="project" value="UniProtKB-EC"/>
</dbReference>
<comment type="subunit">
    <text evidence="11">This enzyme consists of two polypeptide chains, which are synthesized in precursor form from a single polypeptide.</text>
</comment>
<dbReference type="SUPFAM" id="SSF56235">
    <property type="entry name" value="N-terminal nucleophile aminohydrolases (Ntn hydrolases)"/>
    <property type="match status" value="1"/>
</dbReference>
<sequence>MGGMVVAPQAPAVEAGIEVLRRGGNAFDAAVTTAFAQTVVDPQMCGIAGFGVANLRTADGRHLIIDFNATAGSRVRPDMWRELLVEQDWTGYGYHLEGKINDVGYQSIMTPGTVAGLAEVLQRFGTISWAEAIQPAIGLAEQGFLVSPELWRLWNLPAAGERVPMRERIAHTPASRQLYIKPNGETWRPGERLRNPDYARVLRRLAEAGPEDFYTGELAKRMAEDLEANGAFVTAEDLASYRVRVLEPLWFSYRGYELATNPPAGGGICLAEILKILEREDLASLGLNSVEYIDFVARAMQAAFADWYGKVGDPAFVDVPVDRLLSDDHIRVLYDLVRSGAPIVVPCRVAEQGTTHVTVIDRAGNVASITHSLGSSSGVVTPGLGFTYNNCMNAADPIPGSPNSIAPGKARITGMCPTIGLKRGEVVFALGAPGGTRIITGVLQALINLVDHGLTPVEAVSAPRFDSQSEYLDCEARIPSWVRAALAERGFKVVENPSLYGNFARVQLIARDPLTGQLRGGADPRSGGVVLEV</sequence>
<keyword evidence="4 11" id="KW-0808">Transferase</keyword>
<protein>
    <recommendedName>
        <fullName evidence="11">Glutathione hydrolase proenzyme</fullName>
        <ecNumber evidence="11">2.3.2.2</ecNumber>
        <ecNumber evidence="11">3.4.19.13</ecNumber>
    </recommendedName>
    <component>
        <recommendedName>
            <fullName evidence="11">Glutathione hydrolase large chain</fullName>
        </recommendedName>
    </component>
    <component>
        <recommendedName>
            <fullName evidence="11">Glutathione hydrolase small chain</fullName>
        </recommendedName>
    </component>
</protein>
<dbReference type="Gene3D" id="1.10.246.130">
    <property type="match status" value="1"/>
</dbReference>
<evidence type="ECO:0000256" key="3">
    <source>
        <dbReference type="ARBA" id="ARBA00009381"/>
    </source>
</evidence>
<evidence type="ECO:0000256" key="7">
    <source>
        <dbReference type="ARBA" id="ARBA00023315"/>
    </source>
</evidence>
<keyword evidence="6 11" id="KW-0865">Zymogen</keyword>
<evidence type="ECO:0000256" key="11">
    <source>
        <dbReference type="RuleBase" id="RU368036"/>
    </source>
</evidence>
<evidence type="ECO:0000313" key="12">
    <source>
        <dbReference type="EMBL" id="MCM8747645.1"/>
    </source>
</evidence>
<dbReference type="GO" id="GO:0006751">
    <property type="term" value="P:glutathione catabolic process"/>
    <property type="evidence" value="ECO:0007669"/>
    <property type="project" value="UniProtKB-UniRule"/>
</dbReference>
<dbReference type="GO" id="GO:0036374">
    <property type="term" value="F:glutathione hydrolase activity"/>
    <property type="evidence" value="ECO:0007669"/>
    <property type="project" value="UniProtKB-UniRule"/>
</dbReference>
<accession>A0AA42B9T3</accession>
<dbReference type="PANTHER" id="PTHR43199">
    <property type="entry name" value="GLUTATHIONE HYDROLASE"/>
    <property type="match status" value="1"/>
</dbReference>
<dbReference type="Gene3D" id="3.60.20.40">
    <property type="match status" value="1"/>
</dbReference>
<evidence type="ECO:0000256" key="2">
    <source>
        <dbReference type="ARBA" id="ARBA00001089"/>
    </source>
</evidence>
<comment type="catalytic activity">
    <reaction evidence="2 11">
        <text>glutathione + H2O = L-cysteinylglycine + L-glutamate</text>
        <dbReference type="Rhea" id="RHEA:28807"/>
        <dbReference type="ChEBI" id="CHEBI:15377"/>
        <dbReference type="ChEBI" id="CHEBI:29985"/>
        <dbReference type="ChEBI" id="CHEBI:57925"/>
        <dbReference type="ChEBI" id="CHEBI:61694"/>
        <dbReference type="EC" id="3.4.19.13"/>
    </reaction>
</comment>
<comment type="catalytic activity">
    <reaction evidence="1 11">
        <text>an S-substituted glutathione + H2O = an S-substituted L-cysteinylglycine + L-glutamate</text>
        <dbReference type="Rhea" id="RHEA:59468"/>
        <dbReference type="ChEBI" id="CHEBI:15377"/>
        <dbReference type="ChEBI" id="CHEBI:29985"/>
        <dbReference type="ChEBI" id="CHEBI:90779"/>
        <dbReference type="ChEBI" id="CHEBI:143103"/>
        <dbReference type="EC" id="3.4.19.13"/>
    </reaction>
</comment>
<dbReference type="Pfam" id="PF01019">
    <property type="entry name" value="G_glu_transpept"/>
    <property type="match status" value="1"/>
</dbReference>
<dbReference type="EC" id="3.4.19.13" evidence="11"/>
<reference evidence="12" key="1">
    <citation type="submission" date="2022-06" db="EMBL/GenBank/DDBJ databases">
        <title>CFH 74404 Thermomicrobiaceae sp.</title>
        <authorList>
            <person name="Ming H."/>
            <person name="Li W.-J."/>
            <person name="Zhao Z."/>
        </authorList>
    </citation>
    <scope>NUCLEOTIDE SEQUENCE</scope>
    <source>
        <strain evidence="12">CFH 74404</strain>
    </source>
</reference>
<organism evidence="12 13">
    <name type="scientific">Thermalbibacter longus</name>
    <dbReference type="NCBI Taxonomy" id="2951981"/>
    <lineage>
        <taxon>Bacteria</taxon>
        <taxon>Pseudomonadati</taxon>
        <taxon>Thermomicrobiota</taxon>
        <taxon>Thermomicrobia</taxon>
        <taxon>Thermomicrobiales</taxon>
        <taxon>Thermomicrobiaceae</taxon>
        <taxon>Thermalbibacter</taxon>
    </lineage>
</organism>
<keyword evidence="13" id="KW-1185">Reference proteome</keyword>